<dbReference type="InterPro" id="IPR050505">
    <property type="entry name" value="WDR55/POC1"/>
</dbReference>
<dbReference type="PANTHER" id="PTHR44019">
    <property type="entry name" value="WD REPEAT-CONTAINING PROTEIN 55"/>
    <property type="match status" value="1"/>
</dbReference>
<keyword evidence="1 3" id="KW-0853">WD repeat</keyword>
<dbReference type="InterPro" id="IPR001680">
    <property type="entry name" value="WD40_rpt"/>
</dbReference>
<dbReference type="Proteomes" id="UP000253303">
    <property type="component" value="Unassembled WGS sequence"/>
</dbReference>
<dbReference type="SUPFAM" id="SSF101908">
    <property type="entry name" value="Putative isomerase YbhE"/>
    <property type="match status" value="1"/>
</dbReference>
<comment type="caution">
    <text evidence="4">The sequence shown here is derived from an EMBL/GenBank/DDBJ whole genome shotgun (WGS) entry which is preliminary data.</text>
</comment>
<protein>
    <submittedName>
        <fullName evidence="4">Uncharacterized protein</fullName>
    </submittedName>
</protein>
<evidence type="ECO:0000313" key="5">
    <source>
        <dbReference type="Proteomes" id="UP000253303"/>
    </source>
</evidence>
<feature type="repeat" description="WD" evidence="3">
    <location>
        <begin position="210"/>
        <end position="244"/>
    </location>
</feature>
<name>A0A366LL41_9ACTN</name>
<keyword evidence="2" id="KW-0677">Repeat</keyword>
<feature type="repeat" description="WD" evidence="3">
    <location>
        <begin position="165"/>
        <end position="206"/>
    </location>
</feature>
<evidence type="ECO:0000256" key="1">
    <source>
        <dbReference type="ARBA" id="ARBA00022574"/>
    </source>
</evidence>
<dbReference type="EMBL" id="QMEY01000030">
    <property type="protein sequence ID" value="RBQ14646.1"/>
    <property type="molecule type" value="Genomic_DNA"/>
</dbReference>
<evidence type="ECO:0000313" key="4">
    <source>
        <dbReference type="EMBL" id="RBQ14646.1"/>
    </source>
</evidence>
<dbReference type="PROSITE" id="PS50082">
    <property type="entry name" value="WD_REPEATS_2"/>
    <property type="match status" value="3"/>
</dbReference>
<gene>
    <name evidence="4" type="ORF">DP939_39240</name>
</gene>
<dbReference type="InterPro" id="IPR020472">
    <property type="entry name" value="WD40_PAC1"/>
</dbReference>
<evidence type="ECO:0000256" key="2">
    <source>
        <dbReference type="ARBA" id="ARBA00022737"/>
    </source>
</evidence>
<dbReference type="Pfam" id="PF00400">
    <property type="entry name" value="WD40"/>
    <property type="match status" value="3"/>
</dbReference>
<organism evidence="4 5">
    <name type="scientific">Spongiactinospora rosea</name>
    <dbReference type="NCBI Taxonomy" id="2248750"/>
    <lineage>
        <taxon>Bacteria</taxon>
        <taxon>Bacillati</taxon>
        <taxon>Actinomycetota</taxon>
        <taxon>Actinomycetes</taxon>
        <taxon>Streptosporangiales</taxon>
        <taxon>Streptosporangiaceae</taxon>
        <taxon>Spongiactinospora</taxon>
    </lineage>
</organism>
<dbReference type="Gene3D" id="2.130.10.10">
    <property type="entry name" value="YVTN repeat-like/Quinoprotein amine dehydrogenase"/>
    <property type="match status" value="2"/>
</dbReference>
<accession>A0A366LL41</accession>
<evidence type="ECO:0000256" key="3">
    <source>
        <dbReference type="PROSITE-ProRule" id="PRU00221"/>
    </source>
</evidence>
<dbReference type="SMART" id="SM00320">
    <property type="entry name" value="WD40"/>
    <property type="match status" value="5"/>
</dbReference>
<reference evidence="4 5" key="1">
    <citation type="submission" date="2018-06" db="EMBL/GenBank/DDBJ databases">
        <title>Sphaerisporangium craniellae sp. nov., isolated from a marine sponge in the South China Sea.</title>
        <authorList>
            <person name="Li L."/>
        </authorList>
    </citation>
    <scope>NUCLEOTIDE SEQUENCE [LARGE SCALE GENOMIC DNA]</scope>
    <source>
        <strain evidence="4 5">LHW63015</strain>
    </source>
</reference>
<dbReference type="InterPro" id="IPR015943">
    <property type="entry name" value="WD40/YVTN_repeat-like_dom_sf"/>
</dbReference>
<feature type="repeat" description="WD" evidence="3">
    <location>
        <begin position="255"/>
        <end position="286"/>
    </location>
</feature>
<dbReference type="AlphaFoldDB" id="A0A366LL41"/>
<dbReference type="PANTHER" id="PTHR44019:SF8">
    <property type="entry name" value="POC1 CENTRIOLAR PROTEIN HOMOLOG"/>
    <property type="match status" value="1"/>
</dbReference>
<dbReference type="PRINTS" id="PR00320">
    <property type="entry name" value="GPROTEINBRPT"/>
</dbReference>
<dbReference type="PROSITE" id="PS00678">
    <property type="entry name" value="WD_REPEATS_1"/>
    <property type="match status" value="2"/>
</dbReference>
<dbReference type="InterPro" id="IPR019775">
    <property type="entry name" value="WD40_repeat_CS"/>
</dbReference>
<keyword evidence="5" id="KW-1185">Reference proteome</keyword>
<sequence>MRGHSLGGPVGVGGVDRVLVIVPPAGHAAFPFRGGTLHGPVVSRGLPGPGFEWRHRVCRLAHTLLDPAVRRATAAALGQAANPGWTVAFQGDAILATGGGGATGLRLWDLSDPRRARPIGAIKENMGVLNAAFGPRGALLAVVQDRDVHLWRVADPRHPVRLAGFTAHPYSVRKVVFSRNGRTLATAGLDGTARLWDVSTPERPRPLAVMSGHVGGVQSVAISPDGRALATAGMDGTVRLWDVSAMARPVLRAVLSGHGDRVHAVTFGPGGRVLLTSGEDRTARLWITDPERVAAQVCALAHPRVTEREWARYFPGLEYRPPCR</sequence>
<proteinExistence type="predicted"/>
<dbReference type="PROSITE" id="PS50294">
    <property type="entry name" value="WD_REPEATS_REGION"/>
    <property type="match status" value="3"/>
</dbReference>